<dbReference type="Proteomes" id="UP000500767">
    <property type="component" value="Chromosome"/>
</dbReference>
<dbReference type="InterPro" id="IPR042094">
    <property type="entry name" value="T2SS_GspF_sf"/>
</dbReference>
<organism evidence="8 9">
    <name type="scientific">Lichenicola cladoniae</name>
    <dbReference type="NCBI Taxonomy" id="1484109"/>
    <lineage>
        <taxon>Bacteria</taxon>
        <taxon>Pseudomonadati</taxon>
        <taxon>Pseudomonadota</taxon>
        <taxon>Alphaproteobacteria</taxon>
        <taxon>Acetobacterales</taxon>
        <taxon>Acetobacteraceae</taxon>
        <taxon>Lichenicola</taxon>
    </lineage>
</organism>
<feature type="transmembrane region" description="Helical" evidence="6">
    <location>
        <begin position="260"/>
        <end position="279"/>
    </location>
</feature>
<feature type="transmembrane region" description="Helical" evidence="6">
    <location>
        <begin position="112"/>
        <end position="133"/>
    </location>
</feature>
<sequence length="320" mass="34681">MNAASLLLPCSFLLLFAAALGLHVAARSRQLVKRRNERFRAALDRHERMSFVDLVESDGLATKPARDTRASPISRVFGYDAQRLDLYPLHPVTVVGIALPLAALVAGATTLVAGRAGLLLTVPLWPIAARMLFGRWKRKRASTLFEQFPDALAMVVRGVRVGIPVGDAIASVSRDGPPPTAIEFGLVVDQLAIGLPLDEALRMMGERNGLPEYRFFATALSLQSQTGGNLGETLEGLADTIRKRVAARSRGYALAAEARTSANVLTVLPVLLFIALWFMNPRYVMTLLTEPTGHIILGFTLGLLGLGVLSMRMMIQKSLS</sequence>
<keyword evidence="4 6" id="KW-1133">Transmembrane helix</keyword>
<keyword evidence="5 6" id="KW-0472">Membrane</keyword>
<name>A0A6M8GZF8_9PROT</name>
<dbReference type="RefSeq" id="WP_171836751.1">
    <property type="nucleotide sequence ID" value="NZ_CP053708.1"/>
</dbReference>
<protein>
    <submittedName>
        <fullName evidence="8">Type II secretion system protein F</fullName>
    </submittedName>
</protein>
<proteinExistence type="predicted"/>
<evidence type="ECO:0000256" key="3">
    <source>
        <dbReference type="ARBA" id="ARBA00022692"/>
    </source>
</evidence>
<dbReference type="Gene3D" id="1.20.81.30">
    <property type="entry name" value="Type II secretion system (T2SS), domain F"/>
    <property type="match status" value="1"/>
</dbReference>
<gene>
    <name evidence="8" type="ORF">HN018_02235</name>
</gene>
<evidence type="ECO:0000256" key="5">
    <source>
        <dbReference type="ARBA" id="ARBA00023136"/>
    </source>
</evidence>
<feature type="transmembrane region" description="Helical" evidence="6">
    <location>
        <begin position="86"/>
        <end position="106"/>
    </location>
</feature>
<dbReference type="GO" id="GO:0005886">
    <property type="term" value="C:plasma membrane"/>
    <property type="evidence" value="ECO:0007669"/>
    <property type="project" value="UniProtKB-SubCell"/>
</dbReference>
<comment type="subcellular location">
    <subcellularLocation>
        <location evidence="1">Cell membrane</location>
        <topology evidence="1">Multi-pass membrane protein</topology>
    </subcellularLocation>
</comment>
<evidence type="ECO:0000256" key="2">
    <source>
        <dbReference type="ARBA" id="ARBA00022475"/>
    </source>
</evidence>
<dbReference type="EMBL" id="CP053708">
    <property type="protein sequence ID" value="QKE89024.1"/>
    <property type="molecule type" value="Genomic_DNA"/>
</dbReference>
<evidence type="ECO:0000313" key="8">
    <source>
        <dbReference type="EMBL" id="QKE89024.1"/>
    </source>
</evidence>
<reference evidence="8 9" key="1">
    <citation type="journal article" date="2014" name="World J. Microbiol. Biotechnol.">
        <title>Biodiversity and physiological characteristics of Antarctic and Arctic lichens-associated bacteria.</title>
        <authorList>
            <person name="Lee Y.M."/>
            <person name="Kim E.H."/>
            <person name="Lee H.K."/>
            <person name="Hong S.G."/>
        </authorList>
    </citation>
    <scope>NUCLEOTIDE SEQUENCE [LARGE SCALE GENOMIC DNA]</scope>
    <source>
        <strain evidence="8 9">PAMC 26569</strain>
    </source>
</reference>
<feature type="transmembrane region" description="Helical" evidence="6">
    <location>
        <begin position="291"/>
        <end position="311"/>
    </location>
</feature>
<dbReference type="InterPro" id="IPR018076">
    <property type="entry name" value="T2SS_GspF_dom"/>
</dbReference>
<dbReference type="PANTHER" id="PTHR35007">
    <property type="entry name" value="INTEGRAL MEMBRANE PROTEIN-RELATED"/>
    <property type="match status" value="1"/>
</dbReference>
<dbReference type="PANTHER" id="PTHR35007:SF1">
    <property type="entry name" value="PILUS ASSEMBLY PROTEIN"/>
    <property type="match status" value="1"/>
</dbReference>
<evidence type="ECO:0000313" key="9">
    <source>
        <dbReference type="Proteomes" id="UP000500767"/>
    </source>
</evidence>
<evidence type="ECO:0000256" key="6">
    <source>
        <dbReference type="SAM" id="Phobius"/>
    </source>
</evidence>
<keyword evidence="9" id="KW-1185">Reference proteome</keyword>
<evidence type="ECO:0000259" key="7">
    <source>
        <dbReference type="Pfam" id="PF00482"/>
    </source>
</evidence>
<evidence type="ECO:0000256" key="4">
    <source>
        <dbReference type="ARBA" id="ARBA00022989"/>
    </source>
</evidence>
<evidence type="ECO:0000256" key="1">
    <source>
        <dbReference type="ARBA" id="ARBA00004651"/>
    </source>
</evidence>
<feature type="transmembrane region" description="Helical" evidence="6">
    <location>
        <begin position="6"/>
        <end position="26"/>
    </location>
</feature>
<feature type="domain" description="Type II secretion system protein GspF" evidence="7">
    <location>
        <begin position="154"/>
        <end position="276"/>
    </location>
</feature>
<dbReference type="Pfam" id="PF00482">
    <property type="entry name" value="T2SSF"/>
    <property type="match status" value="1"/>
</dbReference>
<dbReference type="AlphaFoldDB" id="A0A6M8GZF8"/>
<accession>A0A6M8GZF8</accession>
<keyword evidence="3 6" id="KW-0812">Transmembrane</keyword>
<dbReference type="KEGG" id="lck:HN018_02235"/>
<keyword evidence="2" id="KW-1003">Cell membrane</keyword>